<dbReference type="Gene3D" id="1.10.287.500">
    <property type="entry name" value="Helix hairpin bin"/>
    <property type="match status" value="1"/>
</dbReference>
<protein>
    <submittedName>
        <fullName evidence="2">Chemotaxis protein CheZ</fullName>
    </submittedName>
</protein>
<sequence>MSKGSPDHVKRVAEYIQQHKPSDGDISLKEVMALAETMTDSYKEVFEKINTVVYKDLTAIATAIEEMRDEISSLRAEDIKHNRIPEAGKELDAIVASTEQATHSIMEAAEAIMAADQSDPEAFQEIVNDRVVEIFEACAFQDITGQRISKVVSTLSFIETRVSSFIDRLKLVGEDAAHEETAEERRRRELILHGPQHAGEGVDQSDIDRMLAEDGDEADDTGSSSQNDIDKLFD</sequence>
<organism evidence="2 3">
    <name type="scientific">Rhodobium gokarnense</name>
    <dbReference type="NCBI Taxonomy" id="364296"/>
    <lineage>
        <taxon>Bacteria</taxon>
        <taxon>Pseudomonadati</taxon>
        <taxon>Pseudomonadota</taxon>
        <taxon>Alphaproteobacteria</taxon>
        <taxon>Hyphomicrobiales</taxon>
        <taxon>Rhodobiaceae</taxon>
        <taxon>Rhodobium</taxon>
    </lineage>
</organism>
<gene>
    <name evidence="2" type="ORF">M2319_002498</name>
</gene>
<evidence type="ECO:0000256" key="1">
    <source>
        <dbReference type="SAM" id="MobiDB-lite"/>
    </source>
</evidence>
<feature type="region of interest" description="Disordered" evidence="1">
    <location>
        <begin position="176"/>
        <end position="234"/>
    </location>
</feature>
<keyword evidence="3" id="KW-1185">Reference proteome</keyword>
<dbReference type="EMBL" id="JAOQNS010000006">
    <property type="protein sequence ID" value="MCW2308159.1"/>
    <property type="molecule type" value="Genomic_DNA"/>
</dbReference>
<reference evidence="3" key="1">
    <citation type="submission" date="2023-07" db="EMBL/GenBank/DDBJ databases">
        <title>Genome sequencing of Purple Non-Sulfur Bacteria from various extreme environments.</title>
        <authorList>
            <person name="Mayer M."/>
        </authorList>
    </citation>
    <scope>NUCLEOTIDE SEQUENCE [LARGE SCALE GENOMIC DNA]</scope>
    <source>
        <strain evidence="3">DSM 17935</strain>
    </source>
</reference>
<dbReference type="RefSeq" id="WP_264601783.1">
    <property type="nucleotide sequence ID" value="NZ_JAOQNS010000006.1"/>
</dbReference>
<feature type="compositionally biased region" description="Basic and acidic residues" evidence="1">
    <location>
        <begin position="176"/>
        <end position="191"/>
    </location>
</feature>
<name>A0ABT3HCS7_9HYPH</name>
<accession>A0ABT3HCS7</accession>
<proteinExistence type="predicted"/>
<dbReference type="SUPFAM" id="SSF75708">
    <property type="entry name" value="Chemotaxis phosphatase CheZ"/>
    <property type="match status" value="1"/>
</dbReference>
<evidence type="ECO:0000313" key="3">
    <source>
        <dbReference type="Proteomes" id="UP001209755"/>
    </source>
</evidence>
<evidence type="ECO:0000313" key="2">
    <source>
        <dbReference type="EMBL" id="MCW2308159.1"/>
    </source>
</evidence>
<dbReference type="Proteomes" id="UP001209755">
    <property type="component" value="Unassembled WGS sequence"/>
</dbReference>
<comment type="caution">
    <text evidence="2">The sequence shown here is derived from an EMBL/GenBank/DDBJ whole genome shotgun (WGS) entry which is preliminary data.</text>
</comment>